<name>A0A2P8HYP7_9BACI</name>
<dbReference type="Pfam" id="PF03841">
    <property type="entry name" value="SelA"/>
    <property type="match status" value="1"/>
</dbReference>
<keyword evidence="3 8" id="KW-0808">Transferase</keyword>
<evidence type="ECO:0000256" key="9">
    <source>
        <dbReference type="PIRSR" id="PIRSR618319-50"/>
    </source>
</evidence>
<evidence type="ECO:0000256" key="1">
    <source>
        <dbReference type="ARBA" id="ARBA00001933"/>
    </source>
</evidence>
<accession>A0A2P8HYP7</accession>
<evidence type="ECO:0000256" key="8">
    <source>
        <dbReference type="HAMAP-Rule" id="MF_00423"/>
    </source>
</evidence>
<dbReference type="Proteomes" id="UP000242310">
    <property type="component" value="Unassembled WGS sequence"/>
</dbReference>
<protein>
    <recommendedName>
        <fullName evidence="8">L-seryl-tRNA(Sec) selenium transferase</fullName>
        <ecNumber evidence="8">2.9.1.1</ecNumber>
    </recommendedName>
    <alternativeName>
        <fullName evidence="8">Selenocysteine synthase</fullName>
        <shortName evidence="8">Sec synthase</shortName>
    </alternativeName>
    <alternativeName>
        <fullName evidence="8">Selenocysteinyl-tRNA(Sec) synthase</fullName>
    </alternativeName>
</protein>
<evidence type="ECO:0000256" key="3">
    <source>
        <dbReference type="ARBA" id="ARBA00022679"/>
    </source>
</evidence>
<dbReference type="SUPFAM" id="SSF53383">
    <property type="entry name" value="PLP-dependent transferases"/>
    <property type="match status" value="1"/>
</dbReference>
<dbReference type="GO" id="GO:0001717">
    <property type="term" value="P:conversion of seryl-tRNAsec to selenocys-tRNAsec"/>
    <property type="evidence" value="ECO:0007669"/>
    <property type="project" value="UniProtKB-UniRule"/>
</dbReference>
<comment type="function">
    <text evidence="8">Converts seryl-tRNA(Sec) to selenocysteinyl-tRNA(Sec) required for selenoprotein biosynthesis.</text>
</comment>
<evidence type="ECO:0000256" key="6">
    <source>
        <dbReference type="ARBA" id="ARBA00023266"/>
    </source>
</evidence>
<evidence type="ECO:0000256" key="4">
    <source>
        <dbReference type="ARBA" id="ARBA00022898"/>
    </source>
</evidence>
<comment type="caution">
    <text evidence="10">The sequence shown here is derived from an EMBL/GenBank/DDBJ whole genome shotgun (WGS) entry which is preliminary data.</text>
</comment>
<evidence type="ECO:0000256" key="2">
    <source>
        <dbReference type="ARBA" id="ARBA00022490"/>
    </source>
</evidence>
<keyword evidence="4 8" id="KW-0663">Pyridoxal phosphate</keyword>
<evidence type="ECO:0000313" key="10">
    <source>
        <dbReference type="EMBL" id="PSL51323.1"/>
    </source>
</evidence>
<dbReference type="EC" id="2.9.1.1" evidence="8"/>
<dbReference type="NCBIfam" id="TIGR00474">
    <property type="entry name" value="selA"/>
    <property type="match status" value="1"/>
</dbReference>
<dbReference type="GO" id="GO:0001514">
    <property type="term" value="P:selenocysteine incorporation"/>
    <property type="evidence" value="ECO:0007669"/>
    <property type="project" value="UniProtKB-UniRule"/>
</dbReference>
<dbReference type="InterPro" id="IPR015424">
    <property type="entry name" value="PyrdxlP-dep_Trfase"/>
</dbReference>
<comment type="catalytic activity">
    <reaction evidence="8">
        <text>L-seryl-tRNA(Sec) + selenophosphate + H(+) = L-selenocysteinyl-tRNA(Sec) + phosphate</text>
        <dbReference type="Rhea" id="RHEA:22728"/>
        <dbReference type="Rhea" id="RHEA-COMP:9742"/>
        <dbReference type="Rhea" id="RHEA-COMP:9743"/>
        <dbReference type="ChEBI" id="CHEBI:15378"/>
        <dbReference type="ChEBI" id="CHEBI:16144"/>
        <dbReference type="ChEBI" id="CHEBI:43474"/>
        <dbReference type="ChEBI" id="CHEBI:78533"/>
        <dbReference type="ChEBI" id="CHEBI:78573"/>
        <dbReference type="EC" id="2.9.1.1"/>
    </reaction>
</comment>
<dbReference type="PANTHER" id="PTHR32328">
    <property type="entry name" value="L-SERYL-TRNA(SEC) SELENIUM TRANSFERASE"/>
    <property type="match status" value="1"/>
</dbReference>
<comment type="pathway">
    <text evidence="8">Aminoacyl-tRNA biosynthesis; selenocysteinyl-tRNA(Sec) biosynthesis; selenocysteinyl-tRNA(Sec) from L-seryl-tRNA(Sec) (bacterial route): step 1/1.</text>
</comment>
<dbReference type="InterPro" id="IPR018319">
    <property type="entry name" value="SelA-like"/>
</dbReference>
<keyword evidence="5 8" id="KW-0648">Protein biosynthesis</keyword>
<dbReference type="EMBL" id="PYAV01000001">
    <property type="protein sequence ID" value="PSL51323.1"/>
    <property type="molecule type" value="Genomic_DNA"/>
</dbReference>
<dbReference type="AlphaFoldDB" id="A0A2P8HYP7"/>
<dbReference type="RefSeq" id="WP_106587394.1">
    <property type="nucleotide sequence ID" value="NZ_PYAV01000001.1"/>
</dbReference>
<evidence type="ECO:0000256" key="5">
    <source>
        <dbReference type="ARBA" id="ARBA00022917"/>
    </source>
</evidence>
<evidence type="ECO:0000313" key="11">
    <source>
        <dbReference type="Proteomes" id="UP000242310"/>
    </source>
</evidence>
<comment type="subcellular location">
    <subcellularLocation>
        <location evidence="8">Cytoplasm</location>
    </subcellularLocation>
</comment>
<keyword evidence="6 8" id="KW-0711">Selenium</keyword>
<gene>
    <name evidence="8" type="primary">selA</name>
    <name evidence="10" type="ORF">B0H94_101237</name>
</gene>
<dbReference type="Gene3D" id="3.40.640.10">
    <property type="entry name" value="Type I PLP-dependent aspartate aminotransferase-like (Major domain)"/>
    <property type="match status" value="1"/>
</dbReference>
<feature type="modified residue" description="N6-(pyridoxal phosphate)lysine" evidence="8 9">
    <location>
        <position position="298"/>
    </location>
</feature>
<proteinExistence type="inferred from homology"/>
<comment type="similarity">
    <text evidence="7 8">Belongs to the SelA family.</text>
</comment>
<sequence>MHNEWFRALPSIDEVQKHENYEVLKSEGLDEVRLTNWLREEVERMRNHIRTGKFSVQPEKQALIDDILHRLTARVLTWQKPRLEQVINATGTVLHTNLGRARLSDEAAEAAKEAGRRYSTIEYNKETGERGSRQKVVEDRLTTLTGAESAMVVNNNAAAVYFVLQAFASGRKVIVSRGELVEIGGSFRVSSIMEESGAQLVEVGTTNKTHLYDYERALNEETAMVMKVHTSNFYMQGFTQSVSSETIQEMNGREDILLFEDLGSGVMYDFSKEHIGQEPTVQQAVKSGADLITFSGDKLLGGPQAGIIAGKKSLIDQLKKHQLARVLRVDKMTFAALDETLKAYISEETAKALPAVRDVIEPADVVYERALLLADKLQAKHYKTEVYPVKSQVGGGTMPEVELNSFGVCVAKESVTAAELERTIRLQSDPAVIARIQDGWVCLDLRTIALDEIEDAAAAFP</sequence>
<dbReference type="GO" id="GO:0005737">
    <property type="term" value="C:cytoplasm"/>
    <property type="evidence" value="ECO:0007669"/>
    <property type="project" value="UniProtKB-SubCell"/>
</dbReference>
<dbReference type="Gene3D" id="3.90.1150.180">
    <property type="match status" value="1"/>
</dbReference>
<dbReference type="OrthoDB" id="9787096at2"/>
<dbReference type="InterPro" id="IPR015421">
    <property type="entry name" value="PyrdxlP-dep_Trfase_major"/>
</dbReference>
<dbReference type="PANTHER" id="PTHR32328:SF0">
    <property type="entry name" value="L-SERYL-TRNA(SEC) SELENIUM TRANSFERASE"/>
    <property type="match status" value="1"/>
</dbReference>
<dbReference type="HAMAP" id="MF_00423">
    <property type="entry name" value="SelA"/>
    <property type="match status" value="1"/>
</dbReference>
<dbReference type="GO" id="GO:0004125">
    <property type="term" value="F:L-seryl-tRNA(Sec) selenium transferase activity"/>
    <property type="evidence" value="ECO:0007669"/>
    <property type="project" value="UniProtKB-UniRule"/>
</dbReference>
<dbReference type="InterPro" id="IPR004534">
    <property type="entry name" value="SelA_trans"/>
</dbReference>
<reference evidence="10 11" key="1">
    <citation type="submission" date="2018-03" db="EMBL/GenBank/DDBJ databases">
        <title>Genomic Encyclopedia of Type Strains, Phase III (KMG-III): the genomes of soil and plant-associated and newly described type strains.</title>
        <authorList>
            <person name="Whitman W."/>
        </authorList>
    </citation>
    <scope>NUCLEOTIDE SEQUENCE [LARGE SCALE GENOMIC DNA]</scope>
    <source>
        <strain evidence="10 11">CGMCC 1.07653</strain>
    </source>
</reference>
<evidence type="ECO:0000256" key="7">
    <source>
        <dbReference type="ARBA" id="ARBA00044507"/>
    </source>
</evidence>
<keyword evidence="2 8" id="KW-0963">Cytoplasm</keyword>
<dbReference type="UniPathway" id="UPA00906">
    <property type="reaction ID" value="UER00896"/>
</dbReference>
<comment type="cofactor">
    <cofactor evidence="1 8 9">
        <name>pyridoxal 5'-phosphate</name>
        <dbReference type="ChEBI" id="CHEBI:597326"/>
    </cofactor>
</comment>
<keyword evidence="11" id="KW-1185">Reference proteome</keyword>
<organism evidence="10 11">
    <name type="scientific">Salsuginibacillus halophilus</name>
    <dbReference type="NCBI Taxonomy" id="517424"/>
    <lineage>
        <taxon>Bacteria</taxon>
        <taxon>Bacillati</taxon>
        <taxon>Bacillota</taxon>
        <taxon>Bacilli</taxon>
        <taxon>Bacillales</taxon>
        <taxon>Bacillaceae</taxon>
        <taxon>Salsuginibacillus</taxon>
    </lineage>
</organism>